<feature type="repeat" description="NHL" evidence="7">
    <location>
        <begin position="455"/>
        <end position="498"/>
    </location>
</feature>
<dbReference type="PANTHER" id="PTHR24104">
    <property type="entry name" value="E3 UBIQUITIN-PROTEIN LIGASE NHLRC1-RELATED"/>
    <property type="match status" value="1"/>
</dbReference>
<keyword evidence="5" id="KW-0862">Zinc</keyword>
<proteinExistence type="predicted"/>
<dbReference type="SMART" id="SM00184">
    <property type="entry name" value="RING"/>
    <property type="match status" value="1"/>
</dbReference>
<dbReference type="EMBL" id="CALNXK010000006">
    <property type="protein sequence ID" value="CAH3038870.1"/>
    <property type="molecule type" value="Genomic_DNA"/>
</dbReference>
<dbReference type="SMART" id="SM00336">
    <property type="entry name" value="BBOX"/>
    <property type="match status" value="2"/>
</dbReference>
<feature type="repeat" description="NHL" evidence="7">
    <location>
        <begin position="507"/>
        <end position="546"/>
    </location>
</feature>
<dbReference type="PROSITE" id="PS51125">
    <property type="entry name" value="NHL"/>
    <property type="match status" value="5"/>
</dbReference>
<dbReference type="InterPro" id="IPR001841">
    <property type="entry name" value="Znf_RING"/>
</dbReference>
<evidence type="ECO:0000256" key="4">
    <source>
        <dbReference type="ARBA" id="ARBA00022771"/>
    </source>
</evidence>
<dbReference type="InterPro" id="IPR013083">
    <property type="entry name" value="Znf_RING/FYVE/PHD"/>
</dbReference>
<dbReference type="InterPro" id="IPR011042">
    <property type="entry name" value="6-blade_b-propeller_TolB-like"/>
</dbReference>
<dbReference type="Pfam" id="PF13445">
    <property type="entry name" value="zf-RING_UBOX"/>
    <property type="match status" value="1"/>
</dbReference>
<sequence>MDIKTLLDNLNDEVSCSVCMCPFTDPKQLPCLHSFCLQCLNDIQRSSGVHGQITCPECRKQFQIPGSGNPSELPTNFRINSLLDVLTIKECSTANVKCGNCDKRSAQTLYCFQCCSFWCEECILGHNIIRTNKDHKTLALKHFQDQDIEAVLKRPAFCQKKHHEKEELKFFCNGCKVAICNTCAMTVHDDHGKMLLQAATDDRKTQINAMIISLKNKALEKRKEVEELLQKSKEVQEQVTEIRNQVQTNVDQMIEIIQAKKQEVFDAINKQAKVSLESLTQKKHVLENQITTINSAIEQTESLLNRSFNTEILGFTETFDTILKEQGTQGNSESIPRFSFTKSEKLINLLSMSEGIGNIEFVFSETKAQQSEAEREESGEVSGENIRAKFGRGGSFAEPKVQTSQLRRKSFGQKGKYFGMLNEPWGIAVNDRDEIAVTEYCNHRVSVFSSDGTYLRSFGKKGKRNGEFQYPTGIAFDTNGNIVVADNDNHRVQIFDGNGNFLSKFGKEKSRHHPPLNCPEGVSINGNGDIIVADTGTQLIMIFSSSGEYLRKFGGPDFFLNPYHCIQLGQYLVVSDCNNHSIKILNLEGKFISKFGKEGNRDGEFNKPRYLSVNKQGLLVVCDSRNNRVQVFEPSGKFVTKFGSKGSGVGELKHPNSAANLSDGRIVVCDGDNHRIQIFDQMCDTTLV</sequence>
<feature type="domain" description="RING-type" evidence="9">
    <location>
        <begin position="16"/>
        <end position="59"/>
    </location>
</feature>
<evidence type="ECO:0000256" key="6">
    <source>
        <dbReference type="PROSITE-ProRule" id="PRU00024"/>
    </source>
</evidence>
<dbReference type="InterPro" id="IPR027370">
    <property type="entry name" value="Znf-RING_euk"/>
</dbReference>
<feature type="repeat" description="NHL" evidence="7">
    <location>
        <begin position="408"/>
        <end position="451"/>
    </location>
</feature>
<feature type="domain" description="B box-type" evidence="10">
    <location>
        <begin position="93"/>
        <end position="140"/>
    </location>
</feature>
<accession>A0ABN8MYI1</accession>
<evidence type="ECO:0000256" key="1">
    <source>
        <dbReference type="ARBA" id="ARBA00022553"/>
    </source>
</evidence>
<keyword evidence="3" id="KW-0677">Repeat</keyword>
<evidence type="ECO:0000259" key="9">
    <source>
        <dbReference type="PROSITE" id="PS50089"/>
    </source>
</evidence>
<evidence type="ECO:0000259" key="10">
    <source>
        <dbReference type="PROSITE" id="PS50119"/>
    </source>
</evidence>
<evidence type="ECO:0000256" key="8">
    <source>
        <dbReference type="SAM" id="Coils"/>
    </source>
</evidence>
<dbReference type="Gene3D" id="3.30.40.10">
    <property type="entry name" value="Zinc/RING finger domain, C3HC4 (zinc finger)"/>
    <property type="match status" value="1"/>
</dbReference>
<dbReference type="PROSITE" id="PS00518">
    <property type="entry name" value="ZF_RING_1"/>
    <property type="match status" value="1"/>
</dbReference>
<dbReference type="InterPro" id="IPR001258">
    <property type="entry name" value="NHL_repeat"/>
</dbReference>
<dbReference type="InterPro" id="IPR050952">
    <property type="entry name" value="TRIM-NHL_E3_ligases"/>
</dbReference>
<keyword evidence="2" id="KW-0479">Metal-binding</keyword>
<feature type="repeat" description="NHL" evidence="7">
    <location>
        <begin position="639"/>
        <end position="682"/>
    </location>
</feature>
<evidence type="ECO:0008006" key="13">
    <source>
        <dbReference type="Google" id="ProtNLM"/>
    </source>
</evidence>
<reference evidence="11 12" key="1">
    <citation type="submission" date="2022-05" db="EMBL/GenBank/DDBJ databases">
        <authorList>
            <consortium name="Genoscope - CEA"/>
            <person name="William W."/>
        </authorList>
    </citation>
    <scope>NUCLEOTIDE SEQUENCE [LARGE SCALE GENOMIC DNA]</scope>
</reference>
<keyword evidence="8" id="KW-0175">Coiled coil</keyword>
<dbReference type="InterPro" id="IPR000315">
    <property type="entry name" value="Znf_B-box"/>
</dbReference>
<protein>
    <recommendedName>
        <fullName evidence="13">E3 ubiquitin-protein ligase TRIM71</fullName>
    </recommendedName>
</protein>
<evidence type="ECO:0000313" key="12">
    <source>
        <dbReference type="Proteomes" id="UP001159405"/>
    </source>
</evidence>
<evidence type="ECO:0000256" key="3">
    <source>
        <dbReference type="ARBA" id="ARBA00022737"/>
    </source>
</evidence>
<gene>
    <name evidence="11" type="ORF">PLOB_00039487</name>
</gene>
<dbReference type="SUPFAM" id="SSF57850">
    <property type="entry name" value="RING/U-box"/>
    <property type="match status" value="1"/>
</dbReference>
<dbReference type="SUPFAM" id="SSF57845">
    <property type="entry name" value="B-box zinc-binding domain"/>
    <property type="match status" value="1"/>
</dbReference>
<dbReference type="SUPFAM" id="SSF101898">
    <property type="entry name" value="NHL repeat"/>
    <property type="match status" value="1"/>
</dbReference>
<evidence type="ECO:0000313" key="11">
    <source>
        <dbReference type="EMBL" id="CAH3038870.1"/>
    </source>
</evidence>
<dbReference type="InterPro" id="IPR017907">
    <property type="entry name" value="Znf_RING_CS"/>
</dbReference>
<feature type="coiled-coil region" evidence="8">
    <location>
        <begin position="211"/>
        <end position="245"/>
    </location>
</feature>
<feature type="repeat" description="NHL" evidence="7">
    <location>
        <begin position="592"/>
        <end position="635"/>
    </location>
</feature>
<dbReference type="PROSITE" id="PS50089">
    <property type="entry name" value="ZF_RING_2"/>
    <property type="match status" value="1"/>
</dbReference>
<keyword evidence="12" id="KW-1185">Reference proteome</keyword>
<dbReference type="Gene3D" id="2.120.10.30">
    <property type="entry name" value="TolB, C-terminal domain"/>
    <property type="match status" value="2"/>
</dbReference>
<dbReference type="Pfam" id="PF00643">
    <property type="entry name" value="zf-B_box"/>
    <property type="match status" value="1"/>
</dbReference>
<organism evidence="11 12">
    <name type="scientific">Porites lobata</name>
    <dbReference type="NCBI Taxonomy" id="104759"/>
    <lineage>
        <taxon>Eukaryota</taxon>
        <taxon>Metazoa</taxon>
        <taxon>Cnidaria</taxon>
        <taxon>Anthozoa</taxon>
        <taxon>Hexacorallia</taxon>
        <taxon>Scleractinia</taxon>
        <taxon>Fungiina</taxon>
        <taxon>Poritidae</taxon>
        <taxon>Porites</taxon>
    </lineage>
</organism>
<dbReference type="Gene3D" id="3.30.160.60">
    <property type="entry name" value="Classic Zinc Finger"/>
    <property type="match status" value="1"/>
</dbReference>
<comment type="caution">
    <text evidence="11">The sequence shown here is derived from an EMBL/GenBank/DDBJ whole genome shotgun (WGS) entry which is preliminary data.</text>
</comment>
<name>A0ABN8MYI1_9CNID</name>
<feature type="domain" description="B box-type" evidence="10">
    <location>
        <begin position="153"/>
        <end position="196"/>
    </location>
</feature>
<evidence type="ECO:0000256" key="2">
    <source>
        <dbReference type="ARBA" id="ARBA00022723"/>
    </source>
</evidence>
<dbReference type="Pfam" id="PF01436">
    <property type="entry name" value="NHL"/>
    <property type="match status" value="5"/>
</dbReference>
<dbReference type="Proteomes" id="UP001159405">
    <property type="component" value="Unassembled WGS sequence"/>
</dbReference>
<keyword evidence="4 6" id="KW-0863">Zinc-finger</keyword>
<dbReference type="PANTHER" id="PTHR24104:SF57">
    <property type="entry name" value="BEE-MILK PROTEIN"/>
    <property type="match status" value="1"/>
</dbReference>
<feature type="coiled-coil region" evidence="8">
    <location>
        <begin position="269"/>
        <end position="296"/>
    </location>
</feature>
<evidence type="ECO:0000256" key="5">
    <source>
        <dbReference type="ARBA" id="ARBA00022833"/>
    </source>
</evidence>
<dbReference type="PROSITE" id="PS50119">
    <property type="entry name" value="ZF_BBOX"/>
    <property type="match status" value="2"/>
</dbReference>
<evidence type="ECO:0000256" key="7">
    <source>
        <dbReference type="PROSITE-ProRule" id="PRU00504"/>
    </source>
</evidence>
<keyword evidence="1" id="KW-0597">Phosphoprotein</keyword>